<evidence type="ECO:0000256" key="2">
    <source>
        <dbReference type="ARBA" id="ARBA00038358"/>
    </source>
</evidence>
<dbReference type="PANTHER" id="PTHR36845:SF1">
    <property type="entry name" value="HYDROLASE, PUTATIVE (AFU_ORTHOLOGUE AFUA_7G05090)-RELATED"/>
    <property type="match status" value="1"/>
</dbReference>
<gene>
    <name evidence="3" type="ORF">RZO55_20785</name>
</gene>
<evidence type="ECO:0000313" key="3">
    <source>
        <dbReference type="EMBL" id="MDW2800014.1"/>
    </source>
</evidence>
<evidence type="ECO:0000313" key="4">
    <source>
        <dbReference type="Proteomes" id="UP001276854"/>
    </source>
</evidence>
<sequence>MRSEVLHWANEIETKILDKLQQVADRNVHKIPYTATDGSFDDCSGEKIGWWTNGFFAGMMWFLYDRRKSSQALKNALDIEEKLDASFLNYDFLDHDNGFKWLPTAVINYKITGSEASLNRGLLAASNLAGRYNTKGKFIRAWNDRTGQDHRGYAIIDCMMNLPLLYWAVNCTGDPRFQQIAENHADTVINSFIRPDGSVAHIVEFDPVTGRRLRSHKGQGYEHGSAWTRGQGWGIYGFALSYRHTKKQDYLTAACRIADYYLDHIPENGLIPIDFNQPDSCTWEDSSAAAVAASGLLELSGLVQASDRERYEEAAVRLLEVLSKQRCRWETEVDYFLDCCSASYKEAVHEYPIIYGDFYFIEAVLKINQHAIDIW</sequence>
<dbReference type="GO" id="GO:0016787">
    <property type="term" value="F:hydrolase activity"/>
    <property type="evidence" value="ECO:0007669"/>
    <property type="project" value="UniProtKB-KW"/>
</dbReference>
<dbReference type="EMBL" id="JAWONS010000290">
    <property type="protein sequence ID" value="MDW2800014.1"/>
    <property type="molecule type" value="Genomic_DNA"/>
</dbReference>
<keyword evidence="1 3" id="KW-0378">Hydrolase</keyword>
<name>A0ABU4GR02_9CLOT</name>
<dbReference type="InterPro" id="IPR052369">
    <property type="entry name" value="UG_Glycosaminoglycan_Hydrolase"/>
</dbReference>
<dbReference type="Proteomes" id="UP001276854">
    <property type="component" value="Unassembled WGS sequence"/>
</dbReference>
<protein>
    <submittedName>
        <fullName evidence="3">Glycoside hydrolase family 88 protein</fullName>
    </submittedName>
</protein>
<dbReference type="InterPro" id="IPR008928">
    <property type="entry name" value="6-hairpin_glycosidase_sf"/>
</dbReference>
<comment type="caution">
    <text evidence="3">The sequence shown here is derived from an EMBL/GenBank/DDBJ whole genome shotgun (WGS) entry which is preliminary data.</text>
</comment>
<dbReference type="InterPro" id="IPR012341">
    <property type="entry name" value="6hp_glycosidase-like_sf"/>
</dbReference>
<dbReference type="SUPFAM" id="SSF48208">
    <property type="entry name" value="Six-hairpin glycosidases"/>
    <property type="match status" value="1"/>
</dbReference>
<dbReference type="RefSeq" id="WP_318066202.1">
    <property type="nucleotide sequence ID" value="NZ_JAWONS010000290.1"/>
</dbReference>
<organism evidence="3 4">
    <name type="scientific">Clostridium boliviensis</name>
    <dbReference type="NCBI Taxonomy" id="318465"/>
    <lineage>
        <taxon>Bacteria</taxon>
        <taxon>Bacillati</taxon>
        <taxon>Bacillota</taxon>
        <taxon>Clostridia</taxon>
        <taxon>Eubacteriales</taxon>
        <taxon>Clostridiaceae</taxon>
        <taxon>Clostridium</taxon>
    </lineage>
</organism>
<dbReference type="PANTHER" id="PTHR36845">
    <property type="entry name" value="HYDROLASE, PUTATIVE (AFU_ORTHOLOGUE AFUA_7G05090)-RELATED"/>
    <property type="match status" value="1"/>
</dbReference>
<dbReference type="Pfam" id="PF07470">
    <property type="entry name" value="Glyco_hydro_88"/>
    <property type="match status" value="1"/>
</dbReference>
<reference evidence="3 4" key="1">
    <citation type="submission" date="2023-10" db="EMBL/GenBank/DDBJ databases">
        <title>A novel Glycoside Hydrolase 43-Like Enzyme from Clostrdium boliviensis is an Endo-xylanase, and a Candidate for Xylooligosaccharides Production from Different Xylan Substrates.</title>
        <authorList>
            <person name="Alvarez M.T."/>
            <person name="Rocabado-Villegas L.R."/>
            <person name="Salas-Veizaga D.M."/>
            <person name="Linares-Pasten J.A."/>
            <person name="Gudmundsdottir E.E."/>
            <person name="Hreggvidsson G.O."/>
            <person name="Adlercreutz P."/>
            <person name="Nordberg Karlsson E."/>
        </authorList>
    </citation>
    <scope>NUCLEOTIDE SEQUENCE [LARGE SCALE GENOMIC DNA]</scope>
    <source>
        <strain evidence="3 4">E-1</strain>
    </source>
</reference>
<dbReference type="Gene3D" id="1.50.10.10">
    <property type="match status" value="1"/>
</dbReference>
<evidence type="ECO:0000256" key="1">
    <source>
        <dbReference type="ARBA" id="ARBA00022801"/>
    </source>
</evidence>
<keyword evidence="4" id="KW-1185">Reference proteome</keyword>
<accession>A0ABU4GR02</accession>
<dbReference type="InterPro" id="IPR010905">
    <property type="entry name" value="Glyco_hydro_88"/>
</dbReference>
<comment type="similarity">
    <text evidence="2">Belongs to the glycosyl hydrolase 88 family.</text>
</comment>
<proteinExistence type="inferred from homology"/>